<evidence type="ECO:0000259" key="11">
    <source>
        <dbReference type="Pfam" id="PF04290"/>
    </source>
</evidence>
<proteinExistence type="inferred from homology"/>
<evidence type="ECO:0000256" key="5">
    <source>
        <dbReference type="ARBA" id="ARBA00022692"/>
    </source>
</evidence>
<dbReference type="PANTHER" id="PTHR35011:SF11">
    <property type="entry name" value="TRAP TRANSPORTER SMALL PERMEASE PROTEIN"/>
    <property type="match status" value="1"/>
</dbReference>
<comment type="subcellular location">
    <subcellularLocation>
        <location evidence="1">Cell inner membrane</location>
        <topology evidence="1">Multi-pass membrane protein</topology>
    </subcellularLocation>
</comment>
<evidence type="ECO:0000256" key="1">
    <source>
        <dbReference type="ARBA" id="ARBA00004429"/>
    </source>
</evidence>
<evidence type="ECO:0000256" key="10">
    <source>
        <dbReference type="SAM" id="Phobius"/>
    </source>
</evidence>
<dbReference type="InterPro" id="IPR007387">
    <property type="entry name" value="TRAP_DctQ"/>
</dbReference>
<keyword evidence="3" id="KW-1003">Cell membrane</keyword>
<keyword evidence="13" id="KW-1185">Reference proteome</keyword>
<dbReference type="GO" id="GO:0005886">
    <property type="term" value="C:plasma membrane"/>
    <property type="evidence" value="ECO:0007669"/>
    <property type="project" value="UniProtKB-SubCell"/>
</dbReference>
<dbReference type="GO" id="GO:0015740">
    <property type="term" value="P:C4-dicarboxylate transport"/>
    <property type="evidence" value="ECO:0007669"/>
    <property type="project" value="TreeGrafter"/>
</dbReference>
<keyword evidence="7 10" id="KW-0472">Membrane</keyword>
<feature type="transmembrane region" description="Helical" evidence="10">
    <location>
        <begin position="54"/>
        <end position="71"/>
    </location>
</feature>
<dbReference type="Pfam" id="PF04290">
    <property type="entry name" value="DctQ"/>
    <property type="match status" value="1"/>
</dbReference>
<evidence type="ECO:0000256" key="2">
    <source>
        <dbReference type="ARBA" id="ARBA00022448"/>
    </source>
</evidence>
<feature type="region of interest" description="Disordered" evidence="9">
    <location>
        <begin position="177"/>
        <end position="206"/>
    </location>
</feature>
<keyword evidence="5 10" id="KW-0812">Transmembrane</keyword>
<dbReference type="RefSeq" id="WP_087007927.1">
    <property type="nucleotide sequence ID" value="NZ_FWFF01000017.1"/>
</dbReference>
<keyword evidence="4" id="KW-0997">Cell inner membrane</keyword>
<evidence type="ECO:0000256" key="9">
    <source>
        <dbReference type="SAM" id="MobiDB-lite"/>
    </source>
</evidence>
<evidence type="ECO:0000256" key="4">
    <source>
        <dbReference type="ARBA" id="ARBA00022519"/>
    </source>
</evidence>
<evidence type="ECO:0000256" key="7">
    <source>
        <dbReference type="ARBA" id="ARBA00023136"/>
    </source>
</evidence>
<name>A0A1X6XJ73_9MICO</name>
<evidence type="ECO:0000256" key="3">
    <source>
        <dbReference type="ARBA" id="ARBA00022475"/>
    </source>
</evidence>
<dbReference type="GO" id="GO:0022857">
    <property type="term" value="F:transmembrane transporter activity"/>
    <property type="evidence" value="ECO:0007669"/>
    <property type="project" value="TreeGrafter"/>
</dbReference>
<evidence type="ECO:0000313" key="12">
    <source>
        <dbReference type="EMBL" id="SLM99190.1"/>
    </source>
</evidence>
<evidence type="ECO:0000256" key="8">
    <source>
        <dbReference type="ARBA" id="ARBA00038436"/>
    </source>
</evidence>
<keyword evidence="2" id="KW-0813">Transport</keyword>
<organism evidence="12 13">
    <name type="scientific">Brevibacterium yomogidense</name>
    <dbReference type="NCBI Taxonomy" id="946573"/>
    <lineage>
        <taxon>Bacteria</taxon>
        <taxon>Bacillati</taxon>
        <taxon>Actinomycetota</taxon>
        <taxon>Actinomycetes</taxon>
        <taxon>Micrococcales</taxon>
        <taxon>Brevibacteriaceae</taxon>
        <taxon>Brevibacterium</taxon>
    </lineage>
</organism>
<dbReference type="Proteomes" id="UP000196581">
    <property type="component" value="Unassembled WGS sequence"/>
</dbReference>
<dbReference type="InterPro" id="IPR055348">
    <property type="entry name" value="DctQ"/>
</dbReference>
<feature type="transmembrane region" description="Helical" evidence="10">
    <location>
        <begin position="92"/>
        <end position="120"/>
    </location>
</feature>
<keyword evidence="6 10" id="KW-1133">Transmembrane helix</keyword>
<comment type="similarity">
    <text evidence="8">Belongs to the TRAP transporter small permease family.</text>
</comment>
<sequence length="206" mass="22327">MTAFMEQYRRVVDGLNLAVRWILAALMLVMTVLIGWQVIARFIVGESLTFSEEVSRFVMVWLVLLGAAYAAKNGRLMKVDIVEHMLSGKAKSTVIMVAGVLSIVFYLVLVVFGFFIVSAVSYQMTPATEVSMSIPMAALPVGGLLLIINTIHQMFGVALGVEEESEVEELVAETEAEAEIDATRLSDADDADATDSNGSQKGGDRS</sequence>
<dbReference type="PANTHER" id="PTHR35011">
    <property type="entry name" value="2,3-DIKETO-L-GULONATE TRAP TRANSPORTER SMALL PERMEASE PROTEIN YIAM"/>
    <property type="match status" value="1"/>
</dbReference>
<feature type="domain" description="Tripartite ATP-independent periplasmic transporters DctQ component" evidence="11">
    <location>
        <begin position="30"/>
        <end position="156"/>
    </location>
</feature>
<feature type="transmembrane region" description="Helical" evidence="10">
    <location>
        <begin position="21"/>
        <end position="42"/>
    </location>
</feature>
<dbReference type="AlphaFoldDB" id="A0A1X6XJ73"/>
<feature type="transmembrane region" description="Helical" evidence="10">
    <location>
        <begin position="132"/>
        <end position="151"/>
    </location>
</feature>
<reference evidence="13" key="1">
    <citation type="submission" date="2017-02" db="EMBL/GenBank/DDBJ databases">
        <authorList>
            <person name="Dridi B."/>
        </authorList>
    </citation>
    <scope>NUCLEOTIDE SEQUENCE [LARGE SCALE GENOMIC DNA]</scope>
    <source>
        <strain evidence="13">B Co 03.10</strain>
    </source>
</reference>
<protein>
    <submittedName>
        <fullName evidence="12">TRAP-type C4-dicarboxylate transport system, small permease component</fullName>
    </submittedName>
</protein>
<evidence type="ECO:0000313" key="13">
    <source>
        <dbReference type="Proteomes" id="UP000196581"/>
    </source>
</evidence>
<gene>
    <name evidence="12" type="ORF">FM105_10500</name>
</gene>
<evidence type="ECO:0000256" key="6">
    <source>
        <dbReference type="ARBA" id="ARBA00022989"/>
    </source>
</evidence>
<accession>A0A1X6XJ73</accession>
<dbReference type="EMBL" id="FWFF01000017">
    <property type="protein sequence ID" value="SLM99190.1"/>
    <property type="molecule type" value="Genomic_DNA"/>
</dbReference>